<dbReference type="VEuPathDB" id="PiroplasmaDB:BBBOND_0202260"/>
<accession>A0A061D815</accession>
<proteinExistence type="predicted"/>
<reference evidence="2" key="1">
    <citation type="submission" date="2014-06" db="EMBL/GenBank/DDBJ databases">
        <authorList>
            <person name="Aslett M."/>
            <person name="De Silva N."/>
        </authorList>
    </citation>
    <scope>NUCLEOTIDE SEQUENCE [LARGE SCALE GENOMIC DNA]</scope>
    <source>
        <strain evidence="2">Bond</strain>
    </source>
</reference>
<dbReference type="Proteomes" id="UP000033188">
    <property type="component" value="Chromosome 2"/>
</dbReference>
<keyword evidence="2" id="KW-1185">Reference proteome</keyword>
<evidence type="ECO:0000313" key="1">
    <source>
        <dbReference type="EMBL" id="CDR95069.1"/>
    </source>
</evidence>
<evidence type="ECO:0000313" key="2">
    <source>
        <dbReference type="Proteomes" id="UP000033188"/>
    </source>
</evidence>
<protein>
    <submittedName>
        <fullName evidence="1">Uncharacterized protein</fullName>
    </submittedName>
</protein>
<organism evidence="1 2">
    <name type="scientific">Babesia bigemina</name>
    <dbReference type="NCBI Taxonomy" id="5866"/>
    <lineage>
        <taxon>Eukaryota</taxon>
        <taxon>Sar</taxon>
        <taxon>Alveolata</taxon>
        <taxon>Apicomplexa</taxon>
        <taxon>Aconoidasida</taxon>
        <taxon>Piroplasmida</taxon>
        <taxon>Babesiidae</taxon>
        <taxon>Babesia</taxon>
    </lineage>
</organism>
<dbReference type="KEGG" id="bbig:BBBOND_0202260"/>
<dbReference type="GeneID" id="24563610"/>
<sequence>MTPHIYQHIRHGSAHLVARTKSKLMYEPLFHLGSESDVDMDYLQIQCIVITGWGGQTVHHPH</sequence>
<dbReference type="AlphaFoldDB" id="A0A061D815"/>
<dbReference type="EMBL" id="LK391708">
    <property type="protein sequence ID" value="CDR95069.1"/>
    <property type="molecule type" value="Genomic_DNA"/>
</dbReference>
<name>A0A061D815_BABBI</name>
<dbReference type="RefSeq" id="XP_012767255.1">
    <property type="nucleotide sequence ID" value="XM_012911801.1"/>
</dbReference>
<gene>
    <name evidence="1" type="ORF">BBBOND_0202260</name>
</gene>